<proteinExistence type="predicted"/>
<reference evidence="2 3" key="1">
    <citation type="submission" date="2024-02" db="EMBL/GenBank/DDBJ databases">
        <title>FIRST GENOME SEQUENCES OF Leishmania (Viannia) shawi, Leishmania (Viannia) lindenbergi AND Leishmania (Viannia) utingensis.</title>
        <authorList>
            <person name="Resadore F."/>
            <person name="Custodio M.G.F."/>
            <person name="Boite M.C."/>
            <person name="Cupolillo E."/>
            <person name="Ferreira G.E.M."/>
        </authorList>
    </citation>
    <scope>NUCLEOTIDE SEQUENCE [LARGE SCALE GENOMIC DNA]</scope>
    <source>
        <strain evidence="2 3">MHOM/BR/1966/M15733</strain>
    </source>
</reference>
<name>A0AAW2ZZ56_9TRYP</name>
<dbReference type="Proteomes" id="UP001500131">
    <property type="component" value="Unassembled WGS sequence"/>
</dbReference>
<feature type="region of interest" description="Disordered" evidence="1">
    <location>
        <begin position="48"/>
        <end position="87"/>
    </location>
</feature>
<sequence length="99" mass="10879">MTYRIRARPLEFGGARWVVERGAGKSPPLSPTLDVCEARGISYIRPGGLTRHRCRTHDESTPNGTIESSRRRREESPPDVAGCRGLKGLKAKDGMQTGC</sequence>
<comment type="caution">
    <text evidence="2">The sequence shown here is derived from an EMBL/GenBank/DDBJ whole genome shotgun (WGS) entry which is preliminary data.</text>
</comment>
<accession>A0AAW2ZZ56</accession>
<gene>
    <name evidence="2" type="ORF">Q4I31_006923</name>
</gene>
<organism evidence="2 3">
    <name type="scientific">Leishmania lindenbergi</name>
    <dbReference type="NCBI Taxonomy" id="651832"/>
    <lineage>
        <taxon>Eukaryota</taxon>
        <taxon>Discoba</taxon>
        <taxon>Euglenozoa</taxon>
        <taxon>Kinetoplastea</taxon>
        <taxon>Metakinetoplastina</taxon>
        <taxon>Trypanosomatida</taxon>
        <taxon>Trypanosomatidae</taxon>
        <taxon>Leishmaniinae</taxon>
        <taxon>Leishmania</taxon>
    </lineage>
</organism>
<protein>
    <submittedName>
        <fullName evidence="2">Uncharacterized protein</fullName>
    </submittedName>
</protein>
<evidence type="ECO:0000313" key="2">
    <source>
        <dbReference type="EMBL" id="KAL0495680.1"/>
    </source>
</evidence>
<dbReference type="AlphaFoldDB" id="A0AAW2ZZ56"/>
<keyword evidence="3" id="KW-1185">Reference proteome</keyword>
<dbReference type="EMBL" id="JBAMZK010000035">
    <property type="protein sequence ID" value="KAL0495680.1"/>
    <property type="molecule type" value="Genomic_DNA"/>
</dbReference>
<evidence type="ECO:0000256" key="1">
    <source>
        <dbReference type="SAM" id="MobiDB-lite"/>
    </source>
</evidence>
<evidence type="ECO:0000313" key="3">
    <source>
        <dbReference type="Proteomes" id="UP001500131"/>
    </source>
</evidence>